<evidence type="ECO:0000256" key="8">
    <source>
        <dbReference type="ARBA" id="ARBA00022801"/>
    </source>
</evidence>
<feature type="transmembrane region" description="Helical" evidence="13">
    <location>
        <begin position="130"/>
        <end position="149"/>
    </location>
</feature>
<proteinExistence type="inferred from homology"/>
<accession>A0ABY8WVN3</accession>
<evidence type="ECO:0000256" key="12">
    <source>
        <dbReference type="ARBA" id="ARBA00023136"/>
    </source>
</evidence>
<keyword evidence="9" id="KW-0862">Zinc</keyword>
<sequence>MDFGNVIAVLVIIFVSMTLHELMHGIVAHRLGDDTARLMGRLTLNPFRHIDPIMTIALPVMIIFTNALTGAAMPVFGGAKPVPFNPENLKYGEWGIAMVAASGPLVNLLLAFISYAIAAYVGDGNAVGKLLATSVAVNLGFFAFNIIPIPPLDGSRVFYVIAPDFIRRFFEVAEQYGIVLVYIAVLVLSPVLTVYMQAVIYGCASLFSLVI</sequence>
<keyword evidence="4" id="KW-1003">Cell membrane</keyword>
<gene>
    <name evidence="14" type="ORF">SEML1_0134</name>
</gene>
<name>A0ABY8WVN3_9BACT</name>
<feature type="transmembrane region" description="Helical" evidence="13">
    <location>
        <begin position="6"/>
        <end position="32"/>
    </location>
</feature>
<keyword evidence="10 13" id="KW-1133">Transmembrane helix</keyword>
<keyword evidence="6 13" id="KW-0812">Transmembrane</keyword>
<evidence type="ECO:0000256" key="11">
    <source>
        <dbReference type="ARBA" id="ARBA00023049"/>
    </source>
</evidence>
<organism evidence="14 15">
    <name type="scientific">Candidatus Southlakia epibionticum</name>
    <dbReference type="NCBI Taxonomy" id="3043284"/>
    <lineage>
        <taxon>Bacteria</taxon>
        <taxon>Candidatus Saccharimonadota</taxon>
        <taxon>Candidatus Saccharimonadia</taxon>
        <taxon>Candidatus Saccharimonadales</taxon>
        <taxon>Candidatus Saccharimonadaceae</taxon>
        <taxon>Candidatus Southlakia</taxon>
    </lineage>
</organism>
<evidence type="ECO:0000256" key="5">
    <source>
        <dbReference type="ARBA" id="ARBA00022670"/>
    </source>
</evidence>
<evidence type="ECO:0000256" key="13">
    <source>
        <dbReference type="SAM" id="Phobius"/>
    </source>
</evidence>
<dbReference type="InterPro" id="IPR044537">
    <property type="entry name" value="Rip2-like"/>
</dbReference>
<evidence type="ECO:0000256" key="7">
    <source>
        <dbReference type="ARBA" id="ARBA00022723"/>
    </source>
</evidence>
<dbReference type="InterPro" id="IPR052348">
    <property type="entry name" value="Metallopeptidase_M50B"/>
</dbReference>
<dbReference type="CDD" id="cd06158">
    <property type="entry name" value="S2P-M50_like_1"/>
    <property type="match status" value="1"/>
</dbReference>
<feature type="transmembrane region" description="Helical" evidence="13">
    <location>
        <begin position="53"/>
        <end position="76"/>
    </location>
</feature>
<keyword evidence="11" id="KW-0482">Metalloprotease</keyword>
<dbReference type="GO" id="GO:0008233">
    <property type="term" value="F:peptidase activity"/>
    <property type="evidence" value="ECO:0007669"/>
    <property type="project" value="UniProtKB-KW"/>
</dbReference>
<protein>
    <submittedName>
        <fullName evidence="14">Site-2 protease family protein</fullName>
    </submittedName>
</protein>
<feature type="transmembrane region" description="Helical" evidence="13">
    <location>
        <begin position="96"/>
        <end position="118"/>
    </location>
</feature>
<evidence type="ECO:0000256" key="9">
    <source>
        <dbReference type="ARBA" id="ARBA00022833"/>
    </source>
</evidence>
<feature type="transmembrane region" description="Helical" evidence="13">
    <location>
        <begin position="179"/>
        <end position="210"/>
    </location>
</feature>
<evidence type="ECO:0000313" key="15">
    <source>
        <dbReference type="Proteomes" id="UP001177295"/>
    </source>
</evidence>
<evidence type="ECO:0000256" key="1">
    <source>
        <dbReference type="ARBA" id="ARBA00001947"/>
    </source>
</evidence>
<evidence type="ECO:0000256" key="4">
    <source>
        <dbReference type="ARBA" id="ARBA00022475"/>
    </source>
</evidence>
<dbReference type="Proteomes" id="UP001177295">
    <property type="component" value="Chromosome"/>
</dbReference>
<dbReference type="PANTHER" id="PTHR35864">
    <property type="entry name" value="ZINC METALLOPROTEASE MJ0611-RELATED"/>
    <property type="match status" value="1"/>
</dbReference>
<keyword evidence="15" id="KW-1185">Reference proteome</keyword>
<comment type="similarity">
    <text evidence="3">Belongs to the peptidase M50B family.</text>
</comment>
<evidence type="ECO:0000256" key="6">
    <source>
        <dbReference type="ARBA" id="ARBA00022692"/>
    </source>
</evidence>
<evidence type="ECO:0000256" key="3">
    <source>
        <dbReference type="ARBA" id="ARBA00007931"/>
    </source>
</evidence>
<evidence type="ECO:0000256" key="10">
    <source>
        <dbReference type="ARBA" id="ARBA00022989"/>
    </source>
</evidence>
<dbReference type="PANTHER" id="PTHR35864:SF1">
    <property type="entry name" value="ZINC METALLOPROTEASE YWHC-RELATED"/>
    <property type="match status" value="1"/>
</dbReference>
<dbReference type="RefSeq" id="WP_376754143.1">
    <property type="nucleotide sequence ID" value="NZ_CP124550.1"/>
</dbReference>
<comment type="cofactor">
    <cofactor evidence="1">
        <name>Zn(2+)</name>
        <dbReference type="ChEBI" id="CHEBI:29105"/>
    </cofactor>
</comment>
<evidence type="ECO:0000256" key="2">
    <source>
        <dbReference type="ARBA" id="ARBA00004651"/>
    </source>
</evidence>
<reference evidence="14 15" key="1">
    <citation type="journal article" date="2023" name="Cell">
        <title>Genetic manipulation of Patescibacteria provides mechanistic insights into microbial dark matter and the epibiotic lifestyle.</title>
        <authorList>
            <person name="Wang Y."/>
            <person name="Gallagher L.A."/>
            <person name="Andrade P.A."/>
            <person name="Liu A."/>
            <person name="Humphreys I.R."/>
            <person name="Turkarslan S."/>
            <person name="Cutler K.J."/>
            <person name="Arrieta-Ortiz M.L."/>
            <person name="Li Y."/>
            <person name="Radey M.C."/>
            <person name="McLean J.S."/>
            <person name="Cong Q."/>
            <person name="Baker D."/>
            <person name="Baliga N.S."/>
            <person name="Peterson S.B."/>
            <person name="Mougous J.D."/>
        </authorList>
    </citation>
    <scope>NUCLEOTIDE SEQUENCE [LARGE SCALE GENOMIC DNA]</scope>
    <source>
        <strain evidence="14 15">ML1</strain>
    </source>
</reference>
<dbReference type="GO" id="GO:0006508">
    <property type="term" value="P:proteolysis"/>
    <property type="evidence" value="ECO:0007669"/>
    <property type="project" value="UniProtKB-KW"/>
</dbReference>
<evidence type="ECO:0000313" key="14">
    <source>
        <dbReference type="EMBL" id="WIO45770.1"/>
    </source>
</evidence>
<comment type="subcellular location">
    <subcellularLocation>
        <location evidence="2">Cell membrane</location>
        <topology evidence="2">Multi-pass membrane protein</topology>
    </subcellularLocation>
</comment>
<keyword evidence="7" id="KW-0479">Metal-binding</keyword>
<dbReference type="EMBL" id="CP124550">
    <property type="protein sequence ID" value="WIO45770.1"/>
    <property type="molecule type" value="Genomic_DNA"/>
</dbReference>
<keyword evidence="5 14" id="KW-0645">Protease</keyword>
<keyword evidence="12 13" id="KW-0472">Membrane</keyword>
<keyword evidence="8" id="KW-0378">Hydrolase</keyword>